<feature type="repeat" description="ANK" evidence="3">
    <location>
        <begin position="931"/>
        <end position="960"/>
    </location>
</feature>
<dbReference type="Pfam" id="PF00023">
    <property type="entry name" value="Ank"/>
    <property type="match status" value="2"/>
</dbReference>
<feature type="compositionally biased region" description="Basic residues" evidence="4">
    <location>
        <begin position="1"/>
        <end position="10"/>
    </location>
</feature>
<feature type="repeat" description="ANK" evidence="3">
    <location>
        <begin position="1095"/>
        <end position="1127"/>
    </location>
</feature>
<comment type="caution">
    <text evidence="7">The sequence shown here is derived from an EMBL/GenBank/DDBJ whole genome shotgun (WGS) entry which is preliminary data.</text>
</comment>
<gene>
    <name evidence="7" type="ORF">GX50_02419</name>
</gene>
<feature type="repeat" description="ANK" evidence="3">
    <location>
        <begin position="1186"/>
        <end position="1218"/>
    </location>
</feature>
<reference evidence="7 8" key="1">
    <citation type="submission" date="2017-10" db="EMBL/GenBank/DDBJ databases">
        <title>Comparative genomics in systemic dimorphic fungi from Ajellomycetaceae.</title>
        <authorList>
            <person name="Munoz J.F."/>
            <person name="Mcewen J.G."/>
            <person name="Clay O.K."/>
            <person name="Cuomo C.A."/>
        </authorList>
    </citation>
    <scope>NUCLEOTIDE SEQUENCE [LARGE SCALE GENOMIC DNA]</scope>
    <source>
        <strain evidence="7 8">UAMH4076</strain>
    </source>
</reference>
<feature type="repeat" description="ANK" evidence="3">
    <location>
        <begin position="1218"/>
        <end position="1250"/>
    </location>
</feature>
<dbReference type="Pfam" id="PF22939">
    <property type="entry name" value="WHD_GPIID"/>
    <property type="match status" value="1"/>
</dbReference>
<dbReference type="SUPFAM" id="SSF52540">
    <property type="entry name" value="P-loop containing nucleoside triphosphate hydrolases"/>
    <property type="match status" value="1"/>
</dbReference>
<dbReference type="PANTHER" id="PTHR24126:SF14">
    <property type="entry name" value="ANK_REP_REGION DOMAIN-CONTAINING PROTEIN"/>
    <property type="match status" value="1"/>
</dbReference>
<evidence type="ECO:0000313" key="7">
    <source>
        <dbReference type="EMBL" id="PGH34740.1"/>
    </source>
</evidence>
<name>A0A2B7ZN67_9EURO</name>
<protein>
    <submittedName>
        <fullName evidence="7">Uncharacterized protein</fullName>
    </submittedName>
</protein>
<sequence>MKKRQRKLKLNRLFQLTSRNPSPSTPTRPSGLTTTAGPGVFQTPGLPISPDPSPPAPDPSLKGATGPGVRQTPGLPVSPDPSPPAPDPSLKGPAGVVVVVSGGVSTRKTNPALELAIENHIKGLSAAEQKTFRNGASENNLLARAAELDAKHKESSSFRSHTKKITKVLKFCDQFMGGVVIGIQANPAIAPIIVGGIRVVLDIAIRFSTYFDRLTDMISRLTDYLQALATHGSIGDVRITNATSLAYGELLKLCQKASSIFFRDTGARKRSIFLFFNELWQPFETTFGEIDSNIRHHLNVVDITANAVQLDWMKMRGKSEDKNEFLRWLSSTGVDFDKRHVDIFSKKHPGTADWLLNSKQFKSWVDSPEPSLLWCYGKAGAGKSVIASNVVEHFSEKNLFDKTIGVSYVYYSHGDGALQDLSLVIAGILLPICRKLDEIPDWLNKHKKDGFSPPAVCGTDLFCNVAQKFDQLILIVDALDECPRNERSKFLSFLDAVLKIPKAKIFVMSREKDDIVNCFNDFNVEVTKIEIQAGDIAGDIKTFVAEDVRLLRKGSYGKKLHLGDDSLEDVIIHSLTQRFEGMFLWVYLQLEHLCKVSESRQDWRIRKELDRLPSGLDGTYMRMLHEIWSQLEYEKHIALNALMWVLHAKRPLSKAELRYAVTLSSDPDSDPNNPNLVDLSFLLSSCNNLVVCEGGLVQLVHYSAKEFMMSFDFRSVSLQLSAIQDVHIANERLASSCLHCLRHMPRVGWLVLQEEYDELLEFLDDRPFVLYAARYFDAHIIDCLDETGNLTEPCLNDINAVIENSNILTVLRIRRIHPPYPSLQIWRAIKDSLTRMDSKRAVYSTRLIQVQHIREKYASGDPPADDLHLVAANGDQDTAIRYIGDGYDINKLNEEGVCAIYYPCESGHLPMVSLLIERGADVNVACGFYGSPLQAASARGHKAIVQMLLENGAHTDFETRRGRYWTALDAAIQQQNQDIVHLLIDRQIDIDARCGKHGTALQVAIAKRDHGLVNLLLGRGADVNANAGKFGTPLTIASAHADKEMVKLLLDKGANINKGAALQAAAGSSGNAVDLMEVVKLLVERGADVNGTDSASETALFVAAGTSHTNIVGLLLDKGADINQGQVLLHAARSSKEVVELLLERGAGVNAQGGSALESALRIAIYMSRTDIVDLLIDKGADINSLDENVLESAINSGDRALVELLVNRGADVNVEGELGSPLMVASMRDYYEIVELLLDKGANVNFEGRYGSALKAAFIRGHHYTVGLLLKRGALDVRGSLKREYPCSSFNHF</sequence>
<keyword evidence="2 3" id="KW-0040">ANK repeat</keyword>
<dbReference type="InterPro" id="IPR056884">
    <property type="entry name" value="NPHP3-like_N"/>
</dbReference>
<proteinExistence type="predicted"/>
<dbReference type="InterPro" id="IPR054471">
    <property type="entry name" value="GPIID_WHD"/>
</dbReference>
<evidence type="ECO:0000256" key="4">
    <source>
        <dbReference type="SAM" id="MobiDB-lite"/>
    </source>
</evidence>
<dbReference type="Gene3D" id="3.40.50.300">
    <property type="entry name" value="P-loop containing nucleotide triphosphate hydrolases"/>
    <property type="match status" value="1"/>
</dbReference>
<accession>A0A2B7ZN67</accession>
<feature type="domain" description="Nephrocystin 3-like N-terminal" evidence="6">
    <location>
        <begin position="350"/>
        <end position="510"/>
    </location>
</feature>
<dbReference type="InterPro" id="IPR002110">
    <property type="entry name" value="Ankyrin_rpt"/>
</dbReference>
<feature type="compositionally biased region" description="Low complexity" evidence="4">
    <location>
        <begin position="11"/>
        <end position="35"/>
    </location>
</feature>
<dbReference type="InterPro" id="IPR027417">
    <property type="entry name" value="P-loop_NTPase"/>
</dbReference>
<dbReference type="Proteomes" id="UP000226031">
    <property type="component" value="Unassembled WGS sequence"/>
</dbReference>
<keyword evidence="8" id="KW-1185">Reference proteome</keyword>
<dbReference type="STRING" id="73230.A0A2B7ZN67"/>
<evidence type="ECO:0000256" key="2">
    <source>
        <dbReference type="ARBA" id="ARBA00023043"/>
    </source>
</evidence>
<evidence type="ECO:0000256" key="1">
    <source>
        <dbReference type="ARBA" id="ARBA00022737"/>
    </source>
</evidence>
<evidence type="ECO:0000313" key="8">
    <source>
        <dbReference type="Proteomes" id="UP000226031"/>
    </source>
</evidence>
<feature type="repeat" description="ANK" evidence="3">
    <location>
        <begin position="895"/>
        <end position="927"/>
    </location>
</feature>
<dbReference type="Pfam" id="PF24883">
    <property type="entry name" value="NPHP3_N"/>
    <property type="match status" value="1"/>
</dbReference>
<dbReference type="PROSITE" id="PS50297">
    <property type="entry name" value="ANK_REP_REGION"/>
    <property type="match status" value="7"/>
</dbReference>
<evidence type="ECO:0000259" key="5">
    <source>
        <dbReference type="Pfam" id="PF22939"/>
    </source>
</evidence>
<dbReference type="SMART" id="SM00248">
    <property type="entry name" value="ANK"/>
    <property type="match status" value="13"/>
</dbReference>
<dbReference type="VEuPathDB" id="FungiDB:EMCG_01016"/>
<dbReference type="PANTHER" id="PTHR24126">
    <property type="entry name" value="ANKYRIN REPEAT, PH AND SEC7 DOMAIN CONTAINING PROTEIN SECG-RELATED"/>
    <property type="match status" value="1"/>
</dbReference>
<dbReference type="Gene3D" id="1.25.40.20">
    <property type="entry name" value="Ankyrin repeat-containing domain"/>
    <property type="match status" value="3"/>
</dbReference>
<feature type="repeat" description="ANK" evidence="3">
    <location>
        <begin position="1156"/>
        <end position="1188"/>
    </location>
</feature>
<dbReference type="InterPro" id="IPR036770">
    <property type="entry name" value="Ankyrin_rpt-contain_sf"/>
</dbReference>
<evidence type="ECO:0000256" key="3">
    <source>
        <dbReference type="PROSITE-ProRule" id="PRU00023"/>
    </source>
</evidence>
<dbReference type="Pfam" id="PF12796">
    <property type="entry name" value="Ank_2"/>
    <property type="match status" value="4"/>
</dbReference>
<dbReference type="SUPFAM" id="SSF48403">
    <property type="entry name" value="Ankyrin repeat"/>
    <property type="match status" value="2"/>
</dbReference>
<dbReference type="EMBL" id="PDND01000034">
    <property type="protein sequence ID" value="PGH34740.1"/>
    <property type="molecule type" value="Genomic_DNA"/>
</dbReference>
<feature type="repeat" description="ANK" evidence="3">
    <location>
        <begin position="1029"/>
        <end position="1061"/>
    </location>
</feature>
<organism evidence="7 8">
    <name type="scientific">[Emmonsia] crescens</name>
    <dbReference type="NCBI Taxonomy" id="73230"/>
    <lineage>
        <taxon>Eukaryota</taxon>
        <taxon>Fungi</taxon>
        <taxon>Dikarya</taxon>
        <taxon>Ascomycota</taxon>
        <taxon>Pezizomycotina</taxon>
        <taxon>Eurotiomycetes</taxon>
        <taxon>Eurotiomycetidae</taxon>
        <taxon>Onygenales</taxon>
        <taxon>Ajellomycetaceae</taxon>
        <taxon>Emergomyces</taxon>
    </lineage>
</organism>
<feature type="repeat" description="ANK" evidence="3">
    <location>
        <begin position="996"/>
        <end position="1028"/>
    </location>
</feature>
<dbReference type="PROSITE" id="PS50088">
    <property type="entry name" value="ANK_REPEAT"/>
    <property type="match status" value="9"/>
</dbReference>
<feature type="region of interest" description="Disordered" evidence="4">
    <location>
        <begin position="1"/>
        <end position="93"/>
    </location>
</feature>
<feature type="repeat" description="ANK" evidence="3">
    <location>
        <begin position="1057"/>
        <end position="1094"/>
    </location>
</feature>
<feature type="compositionally biased region" description="Pro residues" evidence="4">
    <location>
        <begin position="47"/>
        <end position="58"/>
    </location>
</feature>
<feature type="compositionally biased region" description="Pro residues" evidence="4">
    <location>
        <begin position="76"/>
        <end position="87"/>
    </location>
</feature>
<keyword evidence="1" id="KW-0677">Repeat</keyword>
<evidence type="ECO:0000259" key="6">
    <source>
        <dbReference type="Pfam" id="PF24883"/>
    </source>
</evidence>
<feature type="domain" description="GPI inositol-deacylase winged helix" evidence="5">
    <location>
        <begin position="633"/>
        <end position="711"/>
    </location>
</feature>